<dbReference type="Proteomes" id="UP000595140">
    <property type="component" value="Unassembled WGS sequence"/>
</dbReference>
<dbReference type="SMART" id="SM00320">
    <property type="entry name" value="WD40"/>
    <property type="match status" value="5"/>
</dbReference>
<dbReference type="AlphaFoldDB" id="A0A484MU03"/>
<evidence type="ECO:0000256" key="3">
    <source>
        <dbReference type="PROSITE-ProRule" id="PRU00221"/>
    </source>
</evidence>
<dbReference type="EMBL" id="OOIL02004480">
    <property type="protein sequence ID" value="VFQ91907.1"/>
    <property type="molecule type" value="Genomic_DNA"/>
</dbReference>
<accession>A0A484MU03</accession>
<dbReference type="InterPro" id="IPR036047">
    <property type="entry name" value="F-box-like_dom_sf"/>
</dbReference>
<dbReference type="SUPFAM" id="SSF81383">
    <property type="entry name" value="F-box domain"/>
    <property type="match status" value="1"/>
</dbReference>
<dbReference type="InterPro" id="IPR036322">
    <property type="entry name" value="WD40_repeat_dom_sf"/>
</dbReference>
<protein>
    <submittedName>
        <fullName evidence="4">Uncharacterized protein</fullName>
    </submittedName>
</protein>
<dbReference type="PROSITE" id="PS50082">
    <property type="entry name" value="WD_REPEATS_2"/>
    <property type="match status" value="2"/>
</dbReference>
<dbReference type="PANTHER" id="PTHR22847:SF746">
    <property type="entry name" value="OS01G0185400 PROTEIN"/>
    <property type="match status" value="1"/>
</dbReference>
<proteinExistence type="predicted"/>
<feature type="repeat" description="WD" evidence="3">
    <location>
        <begin position="196"/>
        <end position="234"/>
    </location>
</feature>
<dbReference type="Gene3D" id="2.130.10.10">
    <property type="entry name" value="YVTN repeat-like/Quinoprotein amine dehydrogenase"/>
    <property type="match status" value="2"/>
</dbReference>
<dbReference type="InterPro" id="IPR019775">
    <property type="entry name" value="WD40_repeat_CS"/>
</dbReference>
<name>A0A484MU03_9ASTE</name>
<sequence length="477" mass="52055">MVGASPETEPHQGSATSITDLDADTLANCASFLCLEDVVSMAMSSKQLQAAAYSDHTWNSLFRKRWPLLVPSGFPHQLGAREAYLSRLAYSHQLVFRNPSSAALMTETTPHDILLMDENDIVLSKGSVVRFYRNCHLYEETKLSGHEARISCMRFFPIDETPFLLSKDQGNDSFLVTASLDHSIRIWHQDRCLHSLRGHNGPVSTLSDRLLGSSPGKLIASGGEDGTVRLWSVEPGGKHGQSALKATLHGHDKSVVLLSVARHITSLLVSISENSKVMVWDATTSSSQLKSSSLVGKATVPGTPVGMKCHESLVYVAAGSSVVGIDLRTMHNVLTLKLDEDVHSFQMLPHNSFICTGLTSRAMLWDVRKSSDLQEMAENVAEMKGPAGKITLLHMDSYKIVTGGYEEGCVNVWETGTGKQTNSLNGCCHCLSMAAHDSRIAMTSGDCDYGDPSQLRVMHFRNARSRCLSFEATPSSE</sequence>
<evidence type="ECO:0000256" key="1">
    <source>
        <dbReference type="ARBA" id="ARBA00022574"/>
    </source>
</evidence>
<evidence type="ECO:0000313" key="4">
    <source>
        <dbReference type="EMBL" id="VFQ91907.1"/>
    </source>
</evidence>
<feature type="repeat" description="WD" evidence="3">
    <location>
        <begin position="248"/>
        <end position="290"/>
    </location>
</feature>
<dbReference type="SUPFAM" id="SSF50978">
    <property type="entry name" value="WD40 repeat-like"/>
    <property type="match status" value="1"/>
</dbReference>
<keyword evidence="2" id="KW-0677">Repeat</keyword>
<reference evidence="4 5" key="1">
    <citation type="submission" date="2018-04" db="EMBL/GenBank/DDBJ databases">
        <authorList>
            <person name="Vogel A."/>
        </authorList>
    </citation>
    <scope>NUCLEOTIDE SEQUENCE [LARGE SCALE GENOMIC DNA]</scope>
</reference>
<dbReference type="PRINTS" id="PR00320">
    <property type="entry name" value="GPROTEINBRPT"/>
</dbReference>
<evidence type="ECO:0000256" key="2">
    <source>
        <dbReference type="ARBA" id="ARBA00022737"/>
    </source>
</evidence>
<gene>
    <name evidence="4" type="ORF">CCAM_LOCUS33683</name>
</gene>
<dbReference type="Pfam" id="PF00400">
    <property type="entry name" value="WD40"/>
    <property type="match status" value="2"/>
</dbReference>
<keyword evidence="5" id="KW-1185">Reference proteome</keyword>
<dbReference type="PROSITE" id="PS00678">
    <property type="entry name" value="WD_REPEATS_1"/>
    <property type="match status" value="1"/>
</dbReference>
<keyword evidence="1 3" id="KW-0853">WD repeat</keyword>
<dbReference type="PANTHER" id="PTHR22847">
    <property type="entry name" value="WD40 REPEAT PROTEIN"/>
    <property type="match status" value="1"/>
</dbReference>
<dbReference type="InterPro" id="IPR001680">
    <property type="entry name" value="WD40_rpt"/>
</dbReference>
<dbReference type="InterPro" id="IPR015943">
    <property type="entry name" value="WD40/YVTN_repeat-like_dom_sf"/>
</dbReference>
<dbReference type="InterPro" id="IPR020472">
    <property type="entry name" value="WD40_PAC1"/>
</dbReference>
<evidence type="ECO:0000313" key="5">
    <source>
        <dbReference type="Proteomes" id="UP000595140"/>
    </source>
</evidence>
<organism evidence="4 5">
    <name type="scientific">Cuscuta campestris</name>
    <dbReference type="NCBI Taxonomy" id="132261"/>
    <lineage>
        <taxon>Eukaryota</taxon>
        <taxon>Viridiplantae</taxon>
        <taxon>Streptophyta</taxon>
        <taxon>Embryophyta</taxon>
        <taxon>Tracheophyta</taxon>
        <taxon>Spermatophyta</taxon>
        <taxon>Magnoliopsida</taxon>
        <taxon>eudicotyledons</taxon>
        <taxon>Gunneridae</taxon>
        <taxon>Pentapetalae</taxon>
        <taxon>asterids</taxon>
        <taxon>lamiids</taxon>
        <taxon>Solanales</taxon>
        <taxon>Convolvulaceae</taxon>
        <taxon>Cuscuteae</taxon>
        <taxon>Cuscuta</taxon>
        <taxon>Cuscuta subgen. Grammica</taxon>
        <taxon>Cuscuta sect. Cleistogrammica</taxon>
    </lineage>
</organism>
<dbReference type="PROSITE" id="PS50294">
    <property type="entry name" value="WD_REPEATS_REGION"/>
    <property type="match status" value="1"/>
</dbReference>
<dbReference type="OrthoDB" id="727118at2759"/>